<dbReference type="Proteomes" id="UP000688137">
    <property type="component" value="Unassembled WGS sequence"/>
</dbReference>
<evidence type="ECO:0000256" key="1">
    <source>
        <dbReference type="SAM" id="Coils"/>
    </source>
</evidence>
<protein>
    <submittedName>
        <fullName evidence="3">Uncharacterized protein</fullName>
    </submittedName>
</protein>
<keyword evidence="1" id="KW-0175">Coiled coil</keyword>
<name>A0A8S1LFD0_PARPR</name>
<dbReference type="OMA" id="MRGTHIV"/>
<organism evidence="3 4">
    <name type="scientific">Paramecium primaurelia</name>
    <dbReference type="NCBI Taxonomy" id="5886"/>
    <lineage>
        <taxon>Eukaryota</taxon>
        <taxon>Sar</taxon>
        <taxon>Alveolata</taxon>
        <taxon>Ciliophora</taxon>
        <taxon>Intramacronucleata</taxon>
        <taxon>Oligohymenophorea</taxon>
        <taxon>Peniculida</taxon>
        <taxon>Parameciidae</taxon>
        <taxon>Paramecium</taxon>
    </lineage>
</organism>
<feature type="compositionally biased region" description="Polar residues" evidence="2">
    <location>
        <begin position="61"/>
        <end position="70"/>
    </location>
</feature>
<feature type="compositionally biased region" description="Low complexity" evidence="2">
    <location>
        <begin position="81"/>
        <end position="94"/>
    </location>
</feature>
<evidence type="ECO:0000313" key="3">
    <source>
        <dbReference type="EMBL" id="CAD8065161.1"/>
    </source>
</evidence>
<dbReference type="EMBL" id="CAJJDM010000036">
    <property type="protein sequence ID" value="CAD8065161.1"/>
    <property type="molecule type" value="Genomic_DNA"/>
</dbReference>
<feature type="region of interest" description="Disordered" evidence="2">
    <location>
        <begin position="48"/>
        <end position="107"/>
    </location>
</feature>
<evidence type="ECO:0000313" key="4">
    <source>
        <dbReference type="Proteomes" id="UP000688137"/>
    </source>
</evidence>
<feature type="coiled-coil region" evidence="1">
    <location>
        <begin position="388"/>
        <end position="422"/>
    </location>
</feature>
<dbReference type="AlphaFoldDB" id="A0A8S1LFD0"/>
<gene>
    <name evidence="3" type="ORF">PPRIM_AZ9-3.1.T0370128</name>
</gene>
<accession>A0A8S1LFD0</accession>
<sequence>MYYAEEYSPPRIPQLKPLAIIEQDELMTLKQKKLELELKLKQKELEIKQNSKQDQNEEQENTILKIQQPQEFKKGKGGGQKTKQTGQQQQSSSTLAQMKEAERVENEKKEMLSKIAFLEKEKKLLQNQFDQMKESIRADNVQLKEQAIKSKSEANTFQKQKDDIENEKNAILKENRKVKQEMKIWQDKYNDLVKSAAEAEAKIKANKDVVNEREEKIKWIEDRLKKEEEQHKKTQERCMVLVNEINSLKRDCDNFRKDKERLLDEIQQINQKHTLKYSDLNEQVLLYQRELNEQKLGQSEFKRLLDQKSNRIKDLEFERERLLVRVQDLDRLEHKLGARDREIIELEVELDRVKRMRGTHIVEKIVHPIGYEIPREVPVYPPQQDNDVVKLREDLLYLKQEKERALDEAEYWKNRYQDLELAEDRAINLMAHQNKNESDLNVKLQEARSIMFTKVMGLINDLSKLRRTSLSNDVKEAIEQVLNNHNDILKYIMTQ</sequence>
<evidence type="ECO:0000256" key="2">
    <source>
        <dbReference type="SAM" id="MobiDB-lite"/>
    </source>
</evidence>
<keyword evidence="4" id="KW-1185">Reference proteome</keyword>
<proteinExistence type="predicted"/>
<reference evidence="3" key="1">
    <citation type="submission" date="2021-01" db="EMBL/GenBank/DDBJ databases">
        <authorList>
            <consortium name="Genoscope - CEA"/>
            <person name="William W."/>
        </authorList>
    </citation>
    <scope>NUCLEOTIDE SEQUENCE</scope>
</reference>
<comment type="caution">
    <text evidence="3">The sequence shown here is derived from an EMBL/GenBank/DDBJ whole genome shotgun (WGS) entry which is preliminary data.</text>
</comment>